<organism evidence="16 17">
    <name type="scientific">Leptotrombidium deliense</name>
    <dbReference type="NCBI Taxonomy" id="299467"/>
    <lineage>
        <taxon>Eukaryota</taxon>
        <taxon>Metazoa</taxon>
        <taxon>Ecdysozoa</taxon>
        <taxon>Arthropoda</taxon>
        <taxon>Chelicerata</taxon>
        <taxon>Arachnida</taxon>
        <taxon>Acari</taxon>
        <taxon>Acariformes</taxon>
        <taxon>Trombidiformes</taxon>
        <taxon>Prostigmata</taxon>
        <taxon>Anystina</taxon>
        <taxon>Parasitengona</taxon>
        <taxon>Trombiculoidea</taxon>
        <taxon>Trombiculidae</taxon>
        <taxon>Leptotrombidium</taxon>
    </lineage>
</organism>
<dbReference type="InterPro" id="IPR012337">
    <property type="entry name" value="RNaseH-like_sf"/>
</dbReference>
<evidence type="ECO:0000259" key="15">
    <source>
        <dbReference type="Pfam" id="PF14260"/>
    </source>
</evidence>
<evidence type="ECO:0000313" key="17">
    <source>
        <dbReference type="Proteomes" id="UP000288716"/>
    </source>
</evidence>
<dbReference type="PANTHER" id="PTHR45812">
    <property type="entry name" value="DNA POLYMERASE ZETA CATALYTIC SUBUNIT"/>
    <property type="match status" value="1"/>
</dbReference>
<keyword evidence="7 13" id="KW-0862">Zinc</keyword>
<name>A0A443S5U2_9ACAR</name>
<comment type="catalytic activity">
    <reaction evidence="12 13">
        <text>DNA(n) + a 2'-deoxyribonucleoside 5'-triphosphate = DNA(n+1) + diphosphate</text>
        <dbReference type="Rhea" id="RHEA:22508"/>
        <dbReference type="Rhea" id="RHEA-COMP:17339"/>
        <dbReference type="Rhea" id="RHEA-COMP:17340"/>
        <dbReference type="ChEBI" id="CHEBI:33019"/>
        <dbReference type="ChEBI" id="CHEBI:61560"/>
        <dbReference type="ChEBI" id="CHEBI:173112"/>
        <dbReference type="EC" id="2.7.7.7"/>
    </reaction>
</comment>
<keyword evidence="17" id="KW-1185">Reference proteome</keyword>
<dbReference type="PANTHER" id="PTHR45812:SF1">
    <property type="entry name" value="DNA POLYMERASE ZETA CATALYTIC SUBUNIT"/>
    <property type="match status" value="1"/>
</dbReference>
<reference evidence="16 17" key="1">
    <citation type="journal article" date="2018" name="Gigascience">
        <title>Genomes of trombidid mites reveal novel predicted allergens and laterally-transferred genes associated with secondary metabolism.</title>
        <authorList>
            <person name="Dong X."/>
            <person name="Chaisiri K."/>
            <person name="Xia D."/>
            <person name="Armstrong S.D."/>
            <person name="Fang Y."/>
            <person name="Donnelly M.J."/>
            <person name="Kadowaki T."/>
            <person name="McGarry J.W."/>
            <person name="Darby A.C."/>
            <person name="Makepeace B.L."/>
        </authorList>
    </citation>
    <scope>NUCLEOTIDE SEQUENCE [LARGE SCALE GENOMIC DNA]</scope>
    <source>
        <strain evidence="16">UoL-UT</strain>
    </source>
</reference>
<evidence type="ECO:0000256" key="2">
    <source>
        <dbReference type="ARBA" id="ARBA00005755"/>
    </source>
</evidence>
<evidence type="ECO:0000313" key="16">
    <source>
        <dbReference type="EMBL" id="RWS22938.1"/>
    </source>
</evidence>
<feature type="non-terminal residue" evidence="16">
    <location>
        <position position="1"/>
    </location>
</feature>
<evidence type="ECO:0000256" key="8">
    <source>
        <dbReference type="ARBA" id="ARBA00022932"/>
    </source>
</evidence>
<keyword evidence="13" id="KW-0863">Zinc-finger</keyword>
<dbReference type="EC" id="2.7.7.7" evidence="13"/>
<evidence type="ECO:0000256" key="1">
    <source>
        <dbReference type="ARBA" id="ARBA00001966"/>
    </source>
</evidence>
<dbReference type="GO" id="GO:0003887">
    <property type="term" value="F:DNA-directed DNA polymerase activity"/>
    <property type="evidence" value="ECO:0007669"/>
    <property type="project" value="UniProtKB-KW"/>
</dbReference>
<feature type="domain" description="C4-type zinc-finger of DNA polymerase delta" evidence="15">
    <location>
        <begin position="636"/>
        <end position="714"/>
    </location>
</feature>
<sequence>LLSWGYVLQRATALNIQISVALSRVMDEKNAGVPDEETIQMFGVRITGRVVLNLWRILTHEITLNVYSYENVHFHVLHERVPNYSHRDLNIWFDDKLNCWRTISFYLARVEGCLRMLNKLNLVEQYSELARVFGIQFYEVLSRGSQFRVESMMSRTAKAYNYIMVSPSNQQKVKMRAPEMIALTLEPESNFYTDPVVVLDFQSLYPSVIIAYNYCYSTCLGRLEHFSDDKKFPFGCCSLYTSKNVLKQHIKNIHIAPNAVAFLKPEVRRGVLPQMLTEILETRVMVKNAMKANDKKAKPSKALKKLLNARQLGLKLIANVTYGYTGANFSGRMPCVEIADAIVSKGREALENAIKLVNSTKKWGGKVIYGDTDSLFILFPGCSKEQAFKRGHEIADEVTQMNPKPMKLKFEKVYMPCVLQTKKRYVGYSYESVDQKEPTFDAKGIETVRRDTCAATSKILEKSLKILFTTFDTAEVKLYVQRQFQKILNGRISNLQDFVFAKEYRGRENYAPNACVPALQIANRLRSVDPRAEPRKHERVPYVIVYGSDDQPLIELVRQPLELVTNPSLRLNAMYYIERVIIPPLSRVFKLMKIDVLNWFKEVPRKPVYQRSRYYYCKEQGIKPKVISEYFVTRECPVCKRSVDKQFPVDNAPNDSDLCFDCQSNWQLSALAICGEIRDLEIKFGALTKICQSCNGSNDIQQKCRSIDCPQLFRVAQTNMDLATIPYYNSLLKALEIKKASLQF</sequence>
<dbReference type="Gene3D" id="3.30.420.10">
    <property type="entry name" value="Ribonuclease H-like superfamily/Ribonuclease H"/>
    <property type="match status" value="1"/>
</dbReference>
<dbReference type="Pfam" id="PF14260">
    <property type="entry name" value="zf-C4pol"/>
    <property type="match status" value="1"/>
</dbReference>
<dbReference type="SMART" id="SM00486">
    <property type="entry name" value="POLBc"/>
    <property type="match status" value="1"/>
</dbReference>
<evidence type="ECO:0000256" key="6">
    <source>
        <dbReference type="ARBA" id="ARBA00022763"/>
    </source>
</evidence>
<dbReference type="SUPFAM" id="SSF53098">
    <property type="entry name" value="Ribonuclease H-like"/>
    <property type="match status" value="1"/>
</dbReference>
<dbReference type="Gene3D" id="1.10.287.690">
    <property type="entry name" value="Helix hairpin bin"/>
    <property type="match status" value="1"/>
</dbReference>
<dbReference type="PRINTS" id="PR00106">
    <property type="entry name" value="DNAPOLB"/>
</dbReference>
<comment type="cofactor">
    <cofactor evidence="1 13">
        <name>[4Fe-4S] cluster</name>
        <dbReference type="ChEBI" id="CHEBI:49883"/>
    </cofactor>
</comment>
<keyword evidence="13" id="KW-0004">4Fe-4S</keyword>
<evidence type="ECO:0000256" key="12">
    <source>
        <dbReference type="ARBA" id="ARBA00049244"/>
    </source>
</evidence>
<keyword evidence="6" id="KW-0227">DNA damage</keyword>
<keyword evidence="13" id="KW-0238">DNA-binding</keyword>
<evidence type="ECO:0000256" key="11">
    <source>
        <dbReference type="ARBA" id="ARBA00023204"/>
    </source>
</evidence>
<dbReference type="GO" id="GO:0006260">
    <property type="term" value="P:DNA replication"/>
    <property type="evidence" value="ECO:0007669"/>
    <property type="project" value="UniProtKB-KW"/>
</dbReference>
<dbReference type="GO" id="GO:0016035">
    <property type="term" value="C:zeta DNA polymerase complex"/>
    <property type="evidence" value="ECO:0007669"/>
    <property type="project" value="InterPro"/>
</dbReference>
<keyword evidence="3 13" id="KW-0808">Transferase</keyword>
<dbReference type="GO" id="GO:0042276">
    <property type="term" value="P:error-prone translesion synthesis"/>
    <property type="evidence" value="ECO:0007669"/>
    <property type="project" value="TreeGrafter"/>
</dbReference>
<protein>
    <recommendedName>
        <fullName evidence="13">DNA polymerase</fullName>
        <ecNumber evidence="13">2.7.7.7</ecNumber>
    </recommendedName>
</protein>
<keyword evidence="4 13" id="KW-0548">Nucleotidyltransferase</keyword>
<evidence type="ECO:0000256" key="3">
    <source>
        <dbReference type="ARBA" id="ARBA00022679"/>
    </source>
</evidence>
<comment type="caution">
    <text evidence="16">The sequence shown here is derived from an EMBL/GenBank/DDBJ whole genome shotgun (WGS) entry which is preliminary data.</text>
</comment>
<dbReference type="GO" id="GO:0000724">
    <property type="term" value="P:double-strand break repair via homologous recombination"/>
    <property type="evidence" value="ECO:0007669"/>
    <property type="project" value="TreeGrafter"/>
</dbReference>
<dbReference type="InterPro" id="IPR043502">
    <property type="entry name" value="DNA/RNA_pol_sf"/>
</dbReference>
<dbReference type="Gene3D" id="1.10.132.60">
    <property type="entry name" value="DNA polymerase family B, C-terminal domain"/>
    <property type="match status" value="1"/>
</dbReference>
<dbReference type="InterPro" id="IPR023211">
    <property type="entry name" value="DNA_pol_palm_dom_sf"/>
</dbReference>
<comment type="subcellular location">
    <subcellularLocation>
        <location evidence="13">Nucleus</location>
    </subcellularLocation>
</comment>
<dbReference type="InterPro" id="IPR036397">
    <property type="entry name" value="RNaseH_sf"/>
</dbReference>
<dbReference type="CDD" id="cd05534">
    <property type="entry name" value="POLBc_zeta"/>
    <property type="match status" value="1"/>
</dbReference>
<dbReference type="FunFam" id="1.10.132.60:FF:000005">
    <property type="entry name" value="Putative DNA polymerase zeta catalytic subunit"/>
    <property type="match status" value="1"/>
</dbReference>
<proteinExistence type="inferred from homology"/>
<dbReference type="InterPro" id="IPR030559">
    <property type="entry name" value="PolZ_Rev3"/>
</dbReference>
<evidence type="ECO:0000256" key="7">
    <source>
        <dbReference type="ARBA" id="ARBA00022833"/>
    </source>
</evidence>
<dbReference type="GO" id="GO:0000166">
    <property type="term" value="F:nucleotide binding"/>
    <property type="evidence" value="ECO:0007669"/>
    <property type="project" value="InterPro"/>
</dbReference>
<evidence type="ECO:0000256" key="13">
    <source>
        <dbReference type="RuleBase" id="RU000442"/>
    </source>
</evidence>
<comment type="similarity">
    <text evidence="2 13">Belongs to the DNA polymerase type-B family.</text>
</comment>
<dbReference type="InterPro" id="IPR025687">
    <property type="entry name" value="Znf-C4pol"/>
</dbReference>
<evidence type="ECO:0000256" key="10">
    <source>
        <dbReference type="ARBA" id="ARBA00023014"/>
    </source>
</evidence>
<dbReference type="InterPro" id="IPR006134">
    <property type="entry name" value="DNA-dir_DNA_pol_B_multi_dom"/>
</dbReference>
<dbReference type="GO" id="GO:0008270">
    <property type="term" value="F:zinc ion binding"/>
    <property type="evidence" value="ECO:0007669"/>
    <property type="project" value="UniProtKB-KW"/>
</dbReference>
<dbReference type="GO" id="GO:0051539">
    <property type="term" value="F:4 iron, 4 sulfur cluster binding"/>
    <property type="evidence" value="ECO:0007669"/>
    <property type="project" value="UniProtKB-KW"/>
</dbReference>
<keyword evidence="13" id="KW-0235">DNA replication</keyword>
<keyword evidence="9 13" id="KW-0408">Iron</keyword>
<dbReference type="SUPFAM" id="SSF56672">
    <property type="entry name" value="DNA/RNA polymerases"/>
    <property type="match status" value="1"/>
</dbReference>
<evidence type="ECO:0000256" key="5">
    <source>
        <dbReference type="ARBA" id="ARBA00022723"/>
    </source>
</evidence>
<dbReference type="Pfam" id="PF00136">
    <property type="entry name" value="DNA_pol_B"/>
    <property type="match status" value="1"/>
</dbReference>
<dbReference type="FunFam" id="1.10.287.690:FF:000002">
    <property type="entry name" value="DNA polymerase zeta"/>
    <property type="match status" value="1"/>
</dbReference>
<keyword evidence="13" id="KW-0539">Nucleus</keyword>
<dbReference type="AlphaFoldDB" id="A0A443S5U2"/>
<keyword evidence="8 13" id="KW-0239">DNA-directed DNA polymerase</keyword>
<gene>
    <name evidence="16" type="ORF">B4U80_07163</name>
</gene>
<keyword evidence="10 13" id="KW-0411">Iron-sulfur</keyword>
<evidence type="ECO:0000256" key="9">
    <source>
        <dbReference type="ARBA" id="ARBA00023004"/>
    </source>
</evidence>
<dbReference type="InterPro" id="IPR017964">
    <property type="entry name" value="DNA-dir_DNA_pol_B_CS"/>
</dbReference>
<dbReference type="PROSITE" id="PS00116">
    <property type="entry name" value="DNA_POLYMERASE_B"/>
    <property type="match status" value="1"/>
</dbReference>
<dbReference type="STRING" id="299467.A0A443S5U2"/>
<evidence type="ECO:0000259" key="14">
    <source>
        <dbReference type="Pfam" id="PF00136"/>
    </source>
</evidence>
<evidence type="ECO:0000256" key="4">
    <source>
        <dbReference type="ARBA" id="ARBA00022695"/>
    </source>
</evidence>
<keyword evidence="11" id="KW-0234">DNA repair</keyword>
<accession>A0A443S5U2</accession>
<dbReference type="Gene3D" id="3.90.1600.10">
    <property type="entry name" value="Palm domain of DNA polymerase"/>
    <property type="match status" value="1"/>
</dbReference>
<dbReference type="VEuPathDB" id="VectorBase:LDEU009102"/>
<feature type="domain" description="DNA-directed DNA polymerase family B multifunctional" evidence="14">
    <location>
        <begin position="136"/>
        <end position="590"/>
    </location>
</feature>
<dbReference type="InterPro" id="IPR042087">
    <property type="entry name" value="DNA_pol_B_thumb"/>
</dbReference>
<dbReference type="GO" id="GO:0005634">
    <property type="term" value="C:nucleus"/>
    <property type="evidence" value="ECO:0007669"/>
    <property type="project" value="UniProtKB-SubCell"/>
</dbReference>
<dbReference type="Proteomes" id="UP000288716">
    <property type="component" value="Unassembled WGS sequence"/>
</dbReference>
<dbReference type="OrthoDB" id="2414538at2759"/>
<dbReference type="GO" id="GO:0003677">
    <property type="term" value="F:DNA binding"/>
    <property type="evidence" value="ECO:0007669"/>
    <property type="project" value="UniProtKB-KW"/>
</dbReference>
<dbReference type="InterPro" id="IPR006172">
    <property type="entry name" value="DNA-dir_DNA_pol_B"/>
</dbReference>
<dbReference type="EMBL" id="NCKV01007531">
    <property type="protein sequence ID" value="RWS22938.1"/>
    <property type="molecule type" value="Genomic_DNA"/>
</dbReference>
<keyword evidence="5 13" id="KW-0479">Metal-binding</keyword>